<dbReference type="InterPro" id="IPR004603">
    <property type="entry name" value="DNA_mismatch_endonuc_vsr"/>
</dbReference>
<keyword evidence="1" id="KW-0540">Nuclease</keyword>
<evidence type="ECO:0000313" key="7">
    <source>
        <dbReference type="EMBL" id="GAA5228470.1"/>
    </source>
</evidence>
<gene>
    <name evidence="7" type="ORF">GCM10025778_30040</name>
</gene>
<organism evidence="7 8">
    <name type="scientific">Paeniglutamicibacter antarcticus</name>
    <dbReference type="NCBI Taxonomy" id="494023"/>
    <lineage>
        <taxon>Bacteria</taxon>
        <taxon>Bacillati</taxon>
        <taxon>Actinomycetota</taxon>
        <taxon>Actinomycetes</taxon>
        <taxon>Micrococcales</taxon>
        <taxon>Micrococcaceae</taxon>
        <taxon>Paeniglutamicibacter</taxon>
    </lineage>
</organism>
<accession>A0ABP9TSV7</accession>
<dbReference type="Proteomes" id="UP001501257">
    <property type="component" value="Unassembled WGS sequence"/>
</dbReference>
<comment type="similarity">
    <text evidence="6">Belongs to the Vsr family.</text>
</comment>
<dbReference type="Gene3D" id="3.40.960.10">
    <property type="entry name" value="VSR Endonuclease"/>
    <property type="match status" value="1"/>
</dbReference>
<evidence type="ECO:0000256" key="6">
    <source>
        <dbReference type="ARBA" id="ARBA00029466"/>
    </source>
</evidence>
<evidence type="ECO:0000256" key="2">
    <source>
        <dbReference type="ARBA" id="ARBA00022759"/>
    </source>
</evidence>
<dbReference type="RefSeq" id="WP_210099507.1">
    <property type="nucleotide sequence ID" value="NZ_BAABLK010000037.1"/>
</dbReference>
<name>A0ABP9TSV7_9MICC</name>
<dbReference type="InterPro" id="IPR011335">
    <property type="entry name" value="Restrct_endonuc-II-like"/>
</dbReference>
<keyword evidence="5" id="KW-0234">DNA repair</keyword>
<proteinExistence type="inferred from homology"/>
<keyword evidence="8" id="KW-1185">Reference proteome</keyword>
<evidence type="ECO:0000256" key="3">
    <source>
        <dbReference type="ARBA" id="ARBA00022763"/>
    </source>
</evidence>
<comment type="caution">
    <text evidence="7">The sequence shown here is derived from an EMBL/GenBank/DDBJ whole genome shotgun (WGS) entry which is preliminary data.</text>
</comment>
<dbReference type="SUPFAM" id="SSF52980">
    <property type="entry name" value="Restriction endonuclease-like"/>
    <property type="match status" value="1"/>
</dbReference>
<evidence type="ECO:0000256" key="4">
    <source>
        <dbReference type="ARBA" id="ARBA00022801"/>
    </source>
</evidence>
<dbReference type="Pfam" id="PF03852">
    <property type="entry name" value="Vsr"/>
    <property type="match status" value="1"/>
</dbReference>
<evidence type="ECO:0000256" key="5">
    <source>
        <dbReference type="ARBA" id="ARBA00023204"/>
    </source>
</evidence>
<keyword evidence="3" id="KW-0227">DNA damage</keyword>
<sequence length="166" mass="18642">MDTMSAQQRSILMSKIRAKDTKPELFVRELLHAAGYRYLLHGRIAHGTLERLHRQSPDIRLPGNKLPGSPDIVFAARKQAVFIQGCFWHLHSCAAGIHAPATNARFWAAKRDRTDERDGQNAEELKALGFSSLVLWECELTDPEAVLQRLALFLGPTSVSRQERSG</sequence>
<evidence type="ECO:0000256" key="1">
    <source>
        <dbReference type="ARBA" id="ARBA00022722"/>
    </source>
</evidence>
<keyword evidence="2 7" id="KW-0255">Endonuclease</keyword>
<reference evidence="8" key="1">
    <citation type="journal article" date="2019" name="Int. J. Syst. Evol. Microbiol.">
        <title>The Global Catalogue of Microorganisms (GCM) 10K type strain sequencing project: providing services to taxonomists for standard genome sequencing and annotation.</title>
        <authorList>
            <consortium name="The Broad Institute Genomics Platform"/>
            <consortium name="The Broad Institute Genome Sequencing Center for Infectious Disease"/>
            <person name="Wu L."/>
            <person name="Ma J."/>
        </authorList>
    </citation>
    <scope>NUCLEOTIDE SEQUENCE [LARGE SCALE GENOMIC DNA]</scope>
    <source>
        <strain evidence="8">JCM 18952</strain>
    </source>
</reference>
<dbReference type="GO" id="GO:0004519">
    <property type="term" value="F:endonuclease activity"/>
    <property type="evidence" value="ECO:0007669"/>
    <property type="project" value="UniProtKB-KW"/>
</dbReference>
<dbReference type="CDD" id="cd00221">
    <property type="entry name" value="Vsr"/>
    <property type="match status" value="1"/>
</dbReference>
<protein>
    <submittedName>
        <fullName evidence="7">Very short patch repair endonuclease</fullName>
    </submittedName>
</protein>
<keyword evidence="4" id="KW-0378">Hydrolase</keyword>
<dbReference type="EMBL" id="BAABLK010000037">
    <property type="protein sequence ID" value="GAA5228470.1"/>
    <property type="molecule type" value="Genomic_DNA"/>
</dbReference>
<evidence type="ECO:0000313" key="8">
    <source>
        <dbReference type="Proteomes" id="UP001501257"/>
    </source>
</evidence>
<dbReference type="NCBIfam" id="TIGR00632">
    <property type="entry name" value="vsr"/>
    <property type="match status" value="1"/>
</dbReference>